<feature type="domain" description="WxL Interacting Protein peptidoglycan binding" evidence="4">
    <location>
        <begin position="77"/>
        <end position="173"/>
    </location>
</feature>
<gene>
    <name evidence="5" type="ORF">CTZ28_45855</name>
</gene>
<accession>A0A3M0HS18</accession>
<organism evidence="5 6">
    <name type="scientific">Streptomyces shenzhenensis</name>
    <dbReference type="NCBI Taxonomy" id="943815"/>
    <lineage>
        <taxon>Bacteria</taxon>
        <taxon>Bacillati</taxon>
        <taxon>Actinomycetota</taxon>
        <taxon>Actinomycetes</taxon>
        <taxon>Kitasatosporales</taxon>
        <taxon>Streptomycetaceae</taxon>
        <taxon>Streptomyces</taxon>
    </lineage>
</organism>
<keyword evidence="3" id="KW-0732">Signal</keyword>
<evidence type="ECO:0000259" key="4">
    <source>
        <dbReference type="Pfam" id="PF06030"/>
    </source>
</evidence>
<dbReference type="Proteomes" id="UP000270471">
    <property type="component" value="Unassembled WGS sequence"/>
</dbReference>
<evidence type="ECO:0000256" key="2">
    <source>
        <dbReference type="SAM" id="Phobius"/>
    </source>
</evidence>
<keyword evidence="2" id="KW-0472">Membrane</keyword>
<keyword evidence="2" id="KW-1133">Transmembrane helix</keyword>
<proteinExistence type="predicted"/>
<keyword evidence="6" id="KW-1185">Reference proteome</keyword>
<dbReference type="Pfam" id="PF06030">
    <property type="entry name" value="WxLIP_PGBD"/>
    <property type="match status" value="1"/>
</dbReference>
<evidence type="ECO:0000256" key="1">
    <source>
        <dbReference type="SAM" id="MobiDB-lite"/>
    </source>
</evidence>
<evidence type="ECO:0000313" key="5">
    <source>
        <dbReference type="EMBL" id="RMB79395.1"/>
    </source>
</evidence>
<feature type="transmembrane region" description="Helical" evidence="2">
    <location>
        <begin position="319"/>
        <end position="343"/>
    </location>
</feature>
<name>A0A3M0HS18_9ACTN</name>
<protein>
    <submittedName>
        <fullName evidence="5">DUF916 domain-containing protein</fullName>
    </submittedName>
</protein>
<reference evidence="5 6" key="1">
    <citation type="submission" date="2017-11" db="EMBL/GenBank/DDBJ databases">
        <title>Draft genome of actinobacteria isolated from guarana (Paullinia cupana (Mart.) Ducke.</title>
        <authorList>
            <person name="Siqueira K.A."/>
            <person name="Liotti R.G."/>
            <person name="Mendes T.A.O."/>
            <person name="Soares M.A."/>
        </authorList>
    </citation>
    <scope>NUCLEOTIDE SEQUENCE [LARGE SCALE GENOMIC DNA]</scope>
    <source>
        <strain evidence="5 6">193</strain>
    </source>
</reference>
<dbReference type="AlphaFoldDB" id="A0A3M0HS18"/>
<dbReference type="OrthoDB" id="4336304at2"/>
<dbReference type="InterPro" id="IPR010317">
    <property type="entry name" value="WxLIP_PGBD"/>
</dbReference>
<keyword evidence="2" id="KW-0812">Transmembrane</keyword>
<evidence type="ECO:0000313" key="6">
    <source>
        <dbReference type="Proteomes" id="UP000270471"/>
    </source>
</evidence>
<feature type="chain" id="PRO_5018041661" evidence="3">
    <location>
        <begin position="47"/>
        <end position="372"/>
    </location>
</feature>
<feature type="region of interest" description="Disordered" evidence="1">
    <location>
        <begin position="1"/>
        <end position="20"/>
    </location>
</feature>
<feature type="signal peptide" evidence="3">
    <location>
        <begin position="1"/>
        <end position="46"/>
    </location>
</feature>
<evidence type="ECO:0000256" key="3">
    <source>
        <dbReference type="SAM" id="SignalP"/>
    </source>
</evidence>
<sequence length="372" mass="39309">MGRPAHDDGESPMTRRPARPVAPHRLLAALLTALLSVLWTPAAAMAAPTAPASPRAAEQNQITWGAAPADTSVGKGRSRFTYTLAPGDRVTDAIAVVNRSDTTIRLRVYASDAFTTPSGGIDLLSADKKPTDVGSWIRMKSTTLTLKSQKTAVVPFTLTVPENATPGDHSGGVVTSLITKAQGKTVRLDRRLGSRVYLRVSGPLSPSLKVSDLHVSYDGTLNPAGSGSLRVTYTVTNTGNVRLKARQLIRTKGLFGLMGQDARVADLPEVLPGNALTRTVTVTGIWPTVRLDTAVVLQPVASDDQPAIQADQASATRSLWAWPWGQLIALAVLAAAAGAYALLHRRRRRKVEQAITAAVTEALGTAKADSAP</sequence>
<dbReference type="EMBL" id="PENI01000075">
    <property type="protein sequence ID" value="RMB79395.1"/>
    <property type="molecule type" value="Genomic_DNA"/>
</dbReference>
<comment type="caution">
    <text evidence="5">The sequence shown here is derived from an EMBL/GenBank/DDBJ whole genome shotgun (WGS) entry which is preliminary data.</text>
</comment>